<proteinExistence type="predicted"/>
<sequence>MARGRETSLVLHPHASTSSQRGGFVGQRASPHWQLVLVPGHHNGKPSSARTLLIGRHAPRADGKPPLAASLRQGGYAGLAVPAPAAASPLVGAKCSRGWRRQWAARRWIDDDVSAQRSLVAVPADGRCLLATTTTTATAAASSTDACIRPLSMGVAAQLHSDYKLRNAGTCSSPLRGFVDGAGDLPALSRTLPIGWGSAPAGCPQRATRGLVGI</sequence>
<keyword evidence="3" id="KW-1185">Reference proteome</keyword>
<organism evidence="2 3">
    <name type="scientific">Fibroporia radiculosa</name>
    <dbReference type="NCBI Taxonomy" id="599839"/>
    <lineage>
        <taxon>Eukaryota</taxon>
        <taxon>Fungi</taxon>
        <taxon>Dikarya</taxon>
        <taxon>Basidiomycota</taxon>
        <taxon>Agaricomycotina</taxon>
        <taxon>Agaricomycetes</taxon>
        <taxon>Polyporales</taxon>
        <taxon>Fibroporiaceae</taxon>
        <taxon>Fibroporia</taxon>
    </lineage>
</organism>
<accession>J4GHT0</accession>
<name>J4GHT0_9APHY</name>
<dbReference type="HOGENOM" id="CLU_1288923_0_0_1"/>
<gene>
    <name evidence="2" type="ORF">FIBRA_08598</name>
</gene>
<protein>
    <submittedName>
        <fullName evidence="2">Uncharacterized protein</fullName>
    </submittedName>
</protein>
<dbReference type="Proteomes" id="UP000006352">
    <property type="component" value="Unassembled WGS sequence"/>
</dbReference>
<evidence type="ECO:0000256" key="1">
    <source>
        <dbReference type="SAM" id="MobiDB-lite"/>
    </source>
</evidence>
<dbReference type="AlphaFoldDB" id="J4GHT0"/>
<dbReference type="RefSeq" id="XP_012185626.1">
    <property type="nucleotide sequence ID" value="XM_012330236.1"/>
</dbReference>
<dbReference type="GeneID" id="24101243"/>
<feature type="region of interest" description="Disordered" evidence="1">
    <location>
        <begin position="1"/>
        <end position="25"/>
    </location>
</feature>
<reference evidence="2 3" key="1">
    <citation type="journal article" date="2012" name="Appl. Environ. Microbiol.">
        <title>Short-read sequencing for genomic analysis of the brown rot fungus Fibroporia radiculosa.</title>
        <authorList>
            <person name="Tang J.D."/>
            <person name="Perkins A.D."/>
            <person name="Sonstegard T.S."/>
            <person name="Schroeder S.G."/>
            <person name="Burgess S.C."/>
            <person name="Diehl S.V."/>
        </authorList>
    </citation>
    <scope>NUCLEOTIDE SEQUENCE [LARGE SCALE GENOMIC DNA]</scope>
    <source>
        <strain evidence="2 3">TFFH 294</strain>
    </source>
</reference>
<dbReference type="InParanoid" id="J4GHT0"/>
<evidence type="ECO:0000313" key="3">
    <source>
        <dbReference type="Proteomes" id="UP000006352"/>
    </source>
</evidence>
<evidence type="ECO:0000313" key="2">
    <source>
        <dbReference type="EMBL" id="CCM06343.1"/>
    </source>
</evidence>
<dbReference type="EMBL" id="HE797297">
    <property type="protein sequence ID" value="CCM06343.1"/>
    <property type="molecule type" value="Genomic_DNA"/>
</dbReference>